<dbReference type="InterPro" id="IPR051283">
    <property type="entry name" value="Sec_Metabolite_Acyltrans"/>
</dbReference>
<keyword evidence="4" id="KW-1185">Reference proteome</keyword>
<dbReference type="Pfam" id="PF22664">
    <property type="entry name" value="TRI-like_N"/>
    <property type="match status" value="1"/>
</dbReference>
<dbReference type="Gene3D" id="3.30.559.10">
    <property type="entry name" value="Chloramphenicol acetyltransferase-like domain"/>
    <property type="match status" value="2"/>
</dbReference>
<dbReference type="Proteomes" id="UP001583177">
    <property type="component" value="Unassembled WGS sequence"/>
</dbReference>
<comment type="caution">
    <text evidence="3">The sequence shown here is derived from an EMBL/GenBank/DDBJ whole genome shotgun (WGS) entry which is preliminary data.</text>
</comment>
<sequence length="488" mass="55058">MGFIDEDLLFQVTPIEQISPRGWPRYASLRGPQASDIFPFELPADYDLDEVTRILRDGWEATCRRIPVLKGEVVADPDAKQGGMVKIQLLDEKERLERIQPISINDLRSPGAYSLTFAELKERHLPVSAFDPEIFTRRYTWPSPEDRLPIMLMQLNFIQGGLILNWNPFHMIGDGTTFFTWMAIWAEECRRAQGLRISEPFELRQSIVSDRRHAINPQIPPSGRAGKLEDHPQYVLLSDPAKQLAKILKSEGHVGQIFYFSKESLQQLKKDVYPHGSQPGDPTYISTNDALTALAWRSIMAAQYPPDKVKGDEVSVFNMAVDGRLRIQPPIDEGTLGSFVEFIEVKMPLRKLLDTSGNSVAEIALLIRKAILDMDKSFEGAFTNDVIKLINDLEDVRFLSPSAFLDCPGLSCSQTSWAKFELYGLEWGPALGDRIKAIRSPSNGILNGLQIMMPELPDGGREMLCGINEDDLPTLLDDPIWTKYAELR</sequence>
<proteinExistence type="predicted"/>
<reference evidence="3 4" key="1">
    <citation type="journal article" date="2024" name="IMA Fungus">
        <title>IMA Genome - F19 : A genome assembly and annotation guide to empower mycologists, including annotated draft genome sequences of Ceratocystis pirilliformis, Diaporthe australafricana, Fusarium ophioides, Paecilomyces lecythidis, and Sporothrix stenoceras.</title>
        <authorList>
            <person name="Aylward J."/>
            <person name="Wilson A.M."/>
            <person name="Visagie C.M."/>
            <person name="Spraker J."/>
            <person name="Barnes I."/>
            <person name="Buitendag C."/>
            <person name="Ceriani C."/>
            <person name="Del Mar Angel L."/>
            <person name="du Plessis D."/>
            <person name="Fuchs T."/>
            <person name="Gasser K."/>
            <person name="Kramer D."/>
            <person name="Li W."/>
            <person name="Munsamy K."/>
            <person name="Piso A."/>
            <person name="Price J.L."/>
            <person name="Sonnekus B."/>
            <person name="Thomas C."/>
            <person name="van der Nest A."/>
            <person name="van Dijk A."/>
            <person name="van Heerden A."/>
            <person name="van Vuuren N."/>
            <person name="Yilmaz N."/>
            <person name="Duong T.A."/>
            <person name="van der Merwe N.A."/>
            <person name="Wingfield M.J."/>
            <person name="Wingfield B.D."/>
        </authorList>
    </citation>
    <scope>NUCLEOTIDE SEQUENCE [LARGE SCALE GENOMIC DNA]</scope>
    <source>
        <strain evidence="3 4">CMW 18300</strain>
    </source>
</reference>
<evidence type="ECO:0000259" key="2">
    <source>
        <dbReference type="Pfam" id="PF22664"/>
    </source>
</evidence>
<keyword evidence="1" id="KW-0808">Transferase</keyword>
<evidence type="ECO:0000313" key="3">
    <source>
        <dbReference type="EMBL" id="KAL1868529.1"/>
    </source>
</evidence>
<evidence type="ECO:0000313" key="4">
    <source>
        <dbReference type="Proteomes" id="UP001583177"/>
    </source>
</evidence>
<evidence type="ECO:0000256" key="1">
    <source>
        <dbReference type="ARBA" id="ARBA00022679"/>
    </source>
</evidence>
<dbReference type="EMBL" id="JAWRVE010000045">
    <property type="protein sequence ID" value="KAL1868529.1"/>
    <property type="molecule type" value="Genomic_DNA"/>
</dbReference>
<dbReference type="PANTHER" id="PTHR31896:SF64">
    <property type="entry name" value="TRICHOTHECENE 3-O-ACETYLTRANSFERASE"/>
    <property type="match status" value="1"/>
</dbReference>
<dbReference type="InterPro" id="IPR023213">
    <property type="entry name" value="CAT-like_dom_sf"/>
</dbReference>
<protein>
    <recommendedName>
        <fullName evidence="2">Trichothecene 3-O-acetyltransferase-like N-terminal domain-containing protein</fullName>
    </recommendedName>
</protein>
<organism evidence="3 4">
    <name type="scientific">Diaporthe australafricana</name>
    <dbReference type="NCBI Taxonomy" id="127596"/>
    <lineage>
        <taxon>Eukaryota</taxon>
        <taxon>Fungi</taxon>
        <taxon>Dikarya</taxon>
        <taxon>Ascomycota</taxon>
        <taxon>Pezizomycotina</taxon>
        <taxon>Sordariomycetes</taxon>
        <taxon>Sordariomycetidae</taxon>
        <taxon>Diaporthales</taxon>
        <taxon>Diaporthaceae</taxon>
        <taxon>Diaporthe</taxon>
    </lineage>
</organism>
<dbReference type="InterPro" id="IPR054710">
    <property type="entry name" value="Tri101-like_N"/>
</dbReference>
<feature type="domain" description="Trichothecene 3-O-acetyltransferase-like N-terminal" evidence="2">
    <location>
        <begin position="38"/>
        <end position="189"/>
    </location>
</feature>
<name>A0ABR3WYA3_9PEZI</name>
<dbReference type="PANTHER" id="PTHR31896">
    <property type="entry name" value="FAMILY REGULATORY PROTEIN, PUTATIVE (AFU_ORTHOLOGUE AFUA_3G14730)-RELATED"/>
    <property type="match status" value="1"/>
</dbReference>
<gene>
    <name evidence="3" type="ORF">Daus18300_005963</name>
</gene>
<accession>A0ABR3WYA3</accession>